<keyword evidence="2" id="KW-1133">Transmembrane helix</keyword>
<evidence type="ECO:0000313" key="4">
    <source>
        <dbReference type="EMBL" id="QGG49314.1"/>
    </source>
</evidence>
<dbReference type="Pfam" id="PF00149">
    <property type="entry name" value="Metallophos"/>
    <property type="match status" value="1"/>
</dbReference>
<accession>A0A5Q2N1Q3</accession>
<evidence type="ECO:0000313" key="5">
    <source>
        <dbReference type="Proteomes" id="UP000366051"/>
    </source>
</evidence>
<reference evidence="5" key="1">
    <citation type="submission" date="2019-11" db="EMBL/GenBank/DDBJ databases">
        <title>Genome sequence of Heliorestis convoluta strain HH, an alkaliphilic and minimalistic phototrophic bacterium from a soda lake in Egypt.</title>
        <authorList>
            <person name="Dewey E.D."/>
            <person name="Stokes L.M."/>
            <person name="Burchell B.M."/>
            <person name="Shaffer K.N."/>
            <person name="Huntington A.M."/>
            <person name="Baker J.M."/>
            <person name="Nadendla S."/>
            <person name="Giglio M.G."/>
            <person name="Touchman J.W."/>
            <person name="Blankenship R.E."/>
            <person name="Madigan M.T."/>
            <person name="Sattley W.M."/>
        </authorList>
    </citation>
    <scope>NUCLEOTIDE SEQUENCE [LARGE SCALE GENOMIC DNA]</scope>
    <source>
        <strain evidence="5">HH</strain>
    </source>
</reference>
<name>A0A5Q2N1Q3_9FIRM</name>
<dbReference type="GO" id="GO:0016787">
    <property type="term" value="F:hydrolase activity"/>
    <property type="evidence" value="ECO:0007669"/>
    <property type="project" value="InterPro"/>
</dbReference>
<keyword evidence="2" id="KW-0472">Membrane</keyword>
<evidence type="ECO:0000256" key="2">
    <source>
        <dbReference type="SAM" id="Phobius"/>
    </source>
</evidence>
<evidence type="ECO:0000256" key="1">
    <source>
        <dbReference type="SAM" id="MobiDB-lite"/>
    </source>
</evidence>
<gene>
    <name evidence="4" type="ORF">FTV88_3248</name>
</gene>
<dbReference type="KEGG" id="hcv:FTV88_3248"/>
<dbReference type="CDD" id="cd07385">
    <property type="entry name" value="MPP_YkuE_C"/>
    <property type="match status" value="1"/>
</dbReference>
<dbReference type="PANTHER" id="PTHR31302">
    <property type="entry name" value="TRANSMEMBRANE PROTEIN WITH METALLOPHOSPHOESTERASE DOMAIN-RELATED"/>
    <property type="match status" value="1"/>
</dbReference>
<dbReference type="Gene3D" id="3.60.21.10">
    <property type="match status" value="1"/>
</dbReference>
<dbReference type="PANTHER" id="PTHR31302:SF0">
    <property type="entry name" value="TRANSMEMBRANE PROTEIN WITH METALLOPHOSPHOESTERASE DOMAIN"/>
    <property type="match status" value="1"/>
</dbReference>
<dbReference type="EMBL" id="CP045875">
    <property type="protein sequence ID" value="QGG49314.1"/>
    <property type="molecule type" value="Genomic_DNA"/>
</dbReference>
<dbReference type="InterPro" id="IPR029052">
    <property type="entry name" value="Metallo-depent_PP-like"/>
</dbReference>
<sequence length="418" mass="47598">MGETAFFSIMRFLPVFAFLLVSYLSYMALVRWIPFFRPVNRRIIFWVLAFFSILPLVYSIVTGFQDAQPWLRFAYYPAIAWNIAQIIFLVSLPILFILHRYYLSEKNKDKKELQKATKEDNKKPNQEDKEERTSKVHLPDPLTRRRFIEGSITAVPFVALAVATQGTLVGDTRVVTRTFPITVPGLSKELDGLRLLQISDVHLGTFFPLNRWEEAIEMIAKEKPDILTITGDYVDDLTLLRPALAMADQLHPSLGSYYCLGNHEHYRGLKEVRAAFADSSIVNLENSSMTIADGQLCMVGVDYPFARQGLSRVEVRSQMLDQALQNAPEGVPRVLLTHHPDFFDEARMRGVELTLAGHTHGGQVGIGSRSFFPWALKYMRGWYGDEQSKLFVNSGLGHWLPFRLGCPSEIITVVLRRP</sequence>
<dbReference type="OrthoDB" id="9780884at2"/>
<dbReference type="AlphaFoldDB" id="A0A5Q2N1Q3"/>
<keyword evidence="2" id="KW-0812">Transmembrane</keyword>
<protein>
    <submittedName>
        <fullName evidence="4">Metallophosphoesterase</fullName>
    </submittedName>
</protein>
<feature type="transmembrane region" description="Helical" evidence="2">
    <location>
        <begin position="43"/>
        <end position="61"/>
    </location>
</feature>
<feature type="domain" description="Calcineurin-like phosphoesterase" evidence="3">
    <location>
        <begin position="193"/>
        <end position="361"/>
    </location>
</feature>
<dbReference type="SUPFAM" id="SSF56300">
    <property type="entry name" value="Metallo-dependent phosphatases"/>
    <property type="match status" value="1"/>
</dbReference>
<dbReference type="Proteomes" id="UP000366051">
    <property type="component" value="Chromosome"/>
</dbReference>
<dbReference type="RefSeq" id="WP_153726322.1">
    <property type="nucleotide sequence ID" value="NZ_CP045875.1"/>
</dbReference>
<proteinExistence type="predicted"/>
<dbReference type="InterPro" id="IPR051158">
    <property type="entry name" value="Metallophosphoesterase_sf"/>
</dbReference>
<dbReference type="InterPro" id="IPR004843">
    <property type="entry name" value="Calcineurin-like_PHP"/>
</dbReference>
<feature type="region of interest" description="Disordered" evidence="1">
    <location>
        <begin position="113"/>
        <end position="135"/>
    </location>
</feature>
<feature type="transmembrane region" description="Helical" evidence="2">
    <location>
        <begin position="73"/>
        <end position="98"/>
    </location>
</feature>
<feature type="transmembrane region" description="Helical" evidence="2">
    <location>
        <begin position="12"/>
        <end position="31"/>
    </location>
</feature>
<organism evidence="4 5">
    <name type="scientific">Heliorestis convoluta</name>
    <dbReference type="NCBI Taxonomy" id="356322"/>
    <lineage>
        <taxon>Bacteria</taxon>
        <taxon>Bacillati</taxon>
        <taxon>Bacillota</taxon>
        <taxon>Clostridia</taxon>
        <taxon>Eubacteriales</taxon>
        <taxon>Heliobacteriaceae</taxon>
        <taxon>Heliorestis</taxon>
    </lineage>
</organism>
<keyword evidence="5" id="KW-1185">Reference proteome</keyword>
<evidence type="ECO:0000259" key="3">
    <source>
        <dbReference type="Pfam" id="PF00149"/>
    </source>
</evidence>